<dbReference type="AlphaFoldDB" id="A0A5B7SPC3"/>
<keyword evidence="1" id="KW-0929">Antimicrobial</keyword>
<evidence type="ECO:0000256" key="2">
    <source>
        <dbReference type="ARBA" id="ARBA00022638"/>
    </source>
</evidence>
<dbReference type="Proteomes" id="UP000310017">
    <property type="component" value="Chromosome"/>
</dbReference>
<dbReference type="PANTHER" id="PTHR33308:SF9">
    <property type="entry name" value="PEPTIDOGLYCAN HYDROLASE FLGJ"/>
    <property type="match status" value="1"/>
</dbReference>
<dbReference type="Gene3D" id="1.10.530.10">
    <property type="match status" value="1"/>
</dbReference>
<evidence type="ECO:0000313" key="7">
    <source>
        <dbReference type="Proteomes" id="UP000310017"/>
    </source>
</evidence>
<gene>
    <name evidence="6" type="ORF">FGM00_01460</name>
</gene>
<evidence type="ECO:0000313" key="6">
    <source>
        <dbReference type="EMBL" id="QCW98850.1"/>
    </source>
</evidence>
<dbReference type="Pfam" id="PF01476">
    <property type="entry name" value="LysM"/>
    <property type="match status" value="1"/>
</dbReference>
<dbReference type="InterPro" id="IPR051056">
    <property type="entry name" value="Glycosyl_Hydrolase_73"/>
</dbReference>
<keyword evidence="3" id="KW-0378">Hydrolase</keyword>
<dbReference type="RefSeq" id="WP_138851205.1">
    <property type="nucleotide sequence ID" value="NZ_CP040710.1"/>
</dbReference>
<dbReference type="KEGG" id="asag:FGM00_01460"/>
<dbReference type="EMBL" id="CP040710">
    <property type="protein sequence ID" value="QCW98850.1"/>
    <property type="molecule type" value="Genomic_DNA"/>
</dbReference>
<dbReference type="PROSITE" id="PS51782">
    <property type="entry name" value="LYSM"/>
    <property type="match status" value="1"/>
</dbReference>
<reference evidence="6 7" key="1">
    <citation type="submission" date="2019-05" db="EMBL/GenBank/DDBJ databases">
        <title>Genome sequencing of F202Z8.</title>
        <authorList>
            <person name="Kwon Y.M."/>
        </authorList>
    </citation>
    <scope>NUCLEOTIDE SEQUENCE [LARGE SCALE GENOMIC DNA]</scope>
    <source>
        <strain evidence="6 7">F202Z8</strain>
    </source>
</reference>
<name>A0A5B7SPC3_9FLAO</name>
<dbReference type="InterPro" id="IPR002901">
    <property type="entry name" value="MGlyc_endo_b_GlcNAc-like_dom"/>
</dbReference>
<dbReference type="SMART" id="SM00257">
    <property type="entry name" value="LysM"/>
    <property type="match status" value="1"/>
</dbReference>
<dbReference type="OrthoDB" id="977752at2"/>
<dbReference type="InterPro" id="IPR018392">
    <property type="entry name" value="LysM"/>
</dbReference>
<dbReference type="GO" id="GO:0042742">
    <property type="term" value="P:defense response to bacterium"/>
    <property type="evidence" value="ECO:0007669"/>
    <property type="project" value="UniProtKB-KW"/>
</dbReference>
<organism evidence="6 7">
    <name type="scientific">Aggregatimonas sangjinii</name>
    <dbReference type="NCBI Taxonomy" id="2583587"/>
    <lineage>
        <taxon>Bacteria</taxon>
        <taxon>Pseudomonadati</taxon>
        <taxon>Bacteroidota</taxon>
        <taxon>Flavobacteriia</taxon>
        <taxon>Flavobacteriales</taxon>
        <taxon>Flavobacteriaceae</taxon>
        <taxon>Aggregatimonas</taxon>
    </lineage>
</organism>
<keyword evidence="7" id="KW-1185">Reference proteome</keyword>
<dbReference type="SMART" id="SM00047">
    <property type="entry name" value="LYZ2"/>
    <property type="match status" value="1"/>
</dbReference>
<dbReference type="InterPro" id="IPR036779">
    <property type="entry name" value="LysM_dom_sf"/>
</dbReference>
<dbReference type="GO" id="GO:0004040">
    <property type="term" value="F:amidase activity"/>
    <property type="evidence" value="ECO:0007669"/>
    <property type="project" value="InterPro"/>
</dbReference>
<sequence>MIRKISLLALLGLFVFSCKSKKKVTYGQKNRTYEVTVKKEGGDENPEKDALNTLPEDDGKFVRYEIGSVDAYIDLFSETAQLEMKAYGIPASITLAQGLLESGLGKGELALKTNNHFGIKCHTNWTGDYELHDDDEKDECFRKYNHPMYSYRDHSVFLSTRSRYAFLFELDEDDYKGWAKGLRKAGYATDKKYPQKLISLIERYELYQYDTQEGSSARQKEVEVLTTTDGSTGNSRITAETPAEVTSESVKPITHVVVKGDSLWALSRKYGVTVAQLRKLNNMSGNGLSIGQLLVVKQSR</sequence>
<dbReference type="PANTHER" id="PTHR33308">
    <property type="entry name" value="PEPTIDOGLYCAN HYDROLASE FLGJ"/>
    <property type="match status" value="1"/>
</dbReference>
<proteinExistence type="predicted"/>
<evidence type="ECO:0000256" key="4">
    <source>
        <dbReference type="ARBA" id="ARBA00032108"/>
    </source>
</evidence>
<feature type="domain" description="LysM" evidence="5">
    <location>
        <begin position="253"/>
        <end position="296"/>
    </location>
</feature>
<dbReference type="GO" id="GO:0031640">
    <property type="term" value="P:killing of cells of another organism"/>
    <property type="evidence" value="ECO:0007669"/>
    <property type="project" value="UniProtKB-KW"/>
</dbReference>
<accession>A0A5B7SPC3</accession>
<evidence type="ECO:0000256" key="3">
    <source>
        <dbReference type="ARBA" id="ARBA00022801"/>
    </source>
</evidence>
<keyword evidence="2" id="KW-0081">Bacteriolytic enzyme</keyword>
<dbReference type="PROSITE" id="PS51257">
    <property type="entry name" value="PROKAR_LIPOPROTEIN"/>
    <property type="match status" value="1"/>
</dbReference>
<dbReference type="SUPFAM" id="SSF54106">
    <property type="entry name" value="LysM domain"/>
    <property type="match status" value="1"/>
</dbReference>
<dbReference type="Gene3D" id="3.10.350.10">
    <property type="entry name" value="LysM domain"/>
    <property type="match status" value="1"/>
</dbReference>
<dbReference type="Pfam" id="PF01832">
    <property type="entry name" value="Glucosaminidase"/>
    <property type="match status" value="1"/>
</dbReference>
<dbReference type="CDD" id="cd00118">
    <property type="entry name" value="LysM"/>
    <property type="match status" value="1"/>
</dbReference>
<evidence type="ECO:0000256" key="1">
    <source>
        <dbReference type="ARBA" id="ARBA00022529"/>
    </source>
</evidence>
<evidence type="ECO:0000259" key="5">
    <source>
        <dbReference type="PROSITE" id="PS51782"/>
    </source>
</evidence>
<protein>
    <recommendedName>
        <fullName evidence="4">Peptidoglycan hydrolase</fullName>
    </recommendedName>
</protein>